<feature type="compositionally biased region" description="Basic residues" evidence="1">
    <location>
        <begin position="192"/>
        <end position="202"/>
    </location>
</feature>
<evidence type="ECO:0000313" key="3">
    <source>
        <dbReference type="Proteomes" id="UP001302676"/>
    </source>
</evidence>
<gene>
    <name evidence="2" type="ORF">C8A04DRAFT_24238</name>
</gene>
<reference evidence="2" key="2">
    <citation type="submission" date="2023-05" db="EMBL/GenBank/DDBJ databases">
        <authorList>
            <consortium name="Lawrence Berkeley National Laboratory"/>
            <person name="Steindorff A."/>
            <person name="Hensen N."/>
            <person name="Bonometti L."/>
            <person name="Westerberg I."/>
            <person name="Brannstrom I.O."/>
            <person name="Guillou S."/>
            <person name="Cros-Aarteil S."/>
            <person name="Calhoun S."/>
            <person name="Haridas S."/>
            <person name="Kuo A."/>
            <person name="Mondo S."/>
            <person name="Pangilinan J."/>
            <person name="Riley R."/>
            <person name="Labutti K."/>
            <person name="Andreopoulos B."/>
            <person name="Lipzen A."/>
            <person name="Chen C."/>
            <person name="Yanf M."/>
            <person name="Daum C."/>
            <person name="Ng V."/>
            <person name="Clum A."/>
            <person name="Ohm R."/>
            <person name="Martin F."/>
            <person name="Silar P."/>
            <person name="Natvig D."/>
            <person name="Lalanne C."/>
            <person name="Gautier V."/>
            <person name="Ament-Velasquez S.L."/>
            <person name="Kruys A."/>
            <person name="Hutchinson M.I."/>
            <person name="Powell A.J."/>
            <person name="Barry K."/>
            <person name="Miller A.N."/>
            <person name="Grigoriev I.V."/>
            <person name="Debuchy R."/>
            <person name="Gladieux P."/>
            <person name="Thoren M.H."/>
            <person name="Johannesson H."/>
        </authorList>
    </citation>
    <scope>NUCLEOTIDE SEQUENCE</scope>
    <source>
        <strain evidence="2">CBS 141.50</strain>
    </source>
</reference>
<dbReference type="EMBL" id="MU853555">
    <property type="protein sequence ID" value="KAK4147691.1"/>
    <property type="molecule type" value="Genomic_DNA"/>
</dbReference>
<dbReference type="RefSeq" id="XP_062641062.1">
    <property type="nucleotide sequence ID" value="XM_062779043.1"/>
</dbReference>
<proteinExistence type="predicted"/>
<keyword evidence="3" id="KW-1185">Reference proteome</keyword>
<dbReference type="GeneID" id="87815656"/>
<evidence type="ECO:0000313" key="2">
    <source>
        <dbReference type="EMBL" id="KAK4147691.1"/>
    </source>
</evidence>
<evidence type="ECO:0000256" key="1">
    <source>
        <dbReference type="SAM" id="MobiDB-lite"/>
    </source>
</evidence>
<sequence>MPAHPQNSDSWVVDDDDGQFQTGTFIDARPHQFSQTNTPSNQAAQCTTWGRNNMTGAGALSSAVPASRGFSLGFDYHVNPDGYPMDNPYNNPYHDGHNAEVYRVDHKPPSNITDETVIGPNAEPNAGLDLSISLTPLVGSPVMPPAHPTLTQHNMSLHQRELEQFHTPNLEHWAAATGTVGFTSDSRAAAQARRHHRGHRAHLSVSSMGSASGSRAAPPSLPRPGSSLLSLCGSEFLVVEGHNGSVYGDEYEGGGEAGTARVAAEDVMGTGTWCG</sequence>
<dbReference type="Proteomes" id="UP001302676">
    <property type="component" value="Unassembled WGS sequence"/>
</dbReference>
<name>A0AAN6VCQ9_9PEZI</name>
<feature type="compositionally biased region" description="Low complexity" evidence="1">
    <location>
        <begin position="203"/>
        <end position="223"/>
    </location>
</feature>
<accession>A0AAN6VCQ9</accession>
<feature type="region of interest" description="Disordered" evidence="1">
    <location>
        <begin position="184"/>
        <end position="223"/>
    </location>
</feature>
<dbReference type="AlphaFoldDB" id="A0AAN6VCQ9"/>
<organism evidence="2 3">
    <name type="scientific">Dichotomopilus funicola</name>
    <dbReference type="NCBI Taxonomy" id="1934379"/>
    <lineage>
        <taxon>Eukaryota</taxon>
        <taxon>Fungi</taxon>
        <taxon>Dikarya</taxon>
        <taxon>Ascomycota</taxon>
        <taxon>Pezizomycotina</taxon>
        <taxon>Sordariomycetes</taxon>
        <taxon>Sordariomycetidae</taxon>
        <taxon>Sordariales</taxon>
        <taxon>Chaetomiaceae</taxon>
        <taxon>Dichotomopilus</taxon>
    </lineage>
</organism>
<protein>
    <submittedName>
        <fullName evidence="2">Uncharacterized protein</fullName>
    </submittedName>
</protein>
<comment type="caution">
    <text evidence="2">The sequence shown here is derived from an EMBL/GenBank/DDBJ whole genome shotgun (WGS) entry which is preliminary data.</text>
</comment>
<reference evidence="2" key="1">
    <citation type="journal article" date="2023" name="Mol. Phylogenet. Evol.">
        <title>Genome-scale phylogeny and comparative genomics of the fungal order Sordariales.</title>
        <authorList>
            <person name="Hensen N."/>
            <person name="Bonometti L."/>
            <person name="Westerberg I."/>
            <person name="Brannstrom I.O."/>
            <person name="Guillou S."/>
            <person name="Cros-Aarteil S."/>
            <person name="Calhoun S."/>
            <person name="Haridas S."/>
            <person name="Kuo A."/>
            <person name="Mondo S."/>
            <person name="Pangilinan J."/>
            <person name="Riley R."/>
            <person name="LaButti K."/>
            <person name="Andreopoulos B."/>
            <person name="Lipzen A."/>
            <person name="Chen C."/>
            <person name="Yan M."/>
            <person name="Daum C."/>
            <person name="Ng V."/>
            <person name="Clum A."/>
            <person name="Steindorff A."/>
            <person name="Ohm R.A."/>
            <person name="Martin F."/>
            <person name="Silar P."/>
            <person name="Natvig D.O."/>
            <person name="Lalanne C."/>
            <person name="Gautier V."/>
            <person name="Ament-Velasquez S.L."/>
            <person name="Kruys A."/>
            <person name="Hutchinson M.I."/>
            <person name="Powell A.J."/>
            <person name="Barry K."/>
            <person name="Miller A.N."/>
            <person name="Grigoriev I.V."/>
            <person name="Debuchy R."/>
            <person name="Gladieux P."/>
            <person name="Hiltunen Thoren M."/>
            <person name="Johannesson H."/>
        </authorList>
    </citation>
    <scope>NUCLEOTIDE SEQUENCE</scope>
    <source>
        <strain evidence="2">CBS 141.50</strain>
    </source>
</reference>